<dbReference type="PANTHER" id="PTHR42850:SF4">
    <property type="entry name" value="ZINC-DEPENDENT ENDOPOLYPHOSPHATASE"/>
    <property type="match status" value="1"/>
</dbReference>
<dbReference type="GO" id="GO:0000298">
    <property type="term" value="F:endopolyphosphatase activity"/>
    <property type="evidence" value="ECO:0007669"/>
    <property type="project" value="TreeGrafter"/>
</dbReference>
<reference evidence="2 3" key="1">
    <citation type="journal article" date="2014" name="Genome Biol. Evol.">
        <title>The secreted proteins of Achlya hypogyna and Thraustotheca clavata identify the ancestral oomycete secretome and reveal gene acquisitions by horizontal gene transfer.</title>
        <authorList>
            <person name="Misner I."/>
            <person name="Blouin N."/>
            <person name="Leonard G."/>
            <person name="Richards T.A."/>
            <person name="Lane C.E."/>
        </authorList>
    </citation>
    <scope>NUCLEOTIDE SEQUENCE [LARGE SCALE GENOMIC DNA]</scope>
    <source>
        <strain evidence="2 3">ATCC 34112</strain>
    </source>
</reference>
<dbReference type="Proteomes" id="UP000243217">
    <property type="component" value="Unassembled WGS sequence"/>
</dbReference>
<dbReference type="Pfam" id="PF00149">
    <property type="entry name" value="Metallophos"/>
    <property type="match status" value="1"/>
</dbReference>
<protein>
    <recommendedName>
        <fullName evidence="1">Calcineurin-like phosphoesterase domain-containing protein</fullName>
    </recommendedName>
</protein>
<sequence>MAKLHETFHVSADKRVVIIGDVHGCFDELELLLQACNYSPANDLLVFVGDLVNKGPKSPQVVHFVRTSGALCVRGNHDDAALHAYYARRTSTSEKEPTAFAERYDYVEQLTPEDISFLEQLPFTITFPELNALVVHAGVVPNVPLEEQDPKNLYKMRFLEKNSDGGFIASEVKSEHGALWAPQYVGSPFIYFGHDAKAGLQKCEHALGLDTGCCYGRELTAVILPENKLVSTPALKMHCVPNIPPKEASQLSG</sequence>
<dbReference type="GO" id="GO:0006798">
    <property type="term" value="P:polyphosphate catabolic process"/>
    <property type="evidence" value="ECO:0007669"/>
    <property type="project" value="TreeGrafter"/>
</dbReference>
<feature type="domain" description="Calcineurin-like phosphoesterase" evidence="1">
    <location>
        <begin position="15"/>
        <end position="146"/>
    </location>
</feature>
<organism evidence="2 3">
    <name type="scientific">Thraustotheca clavata</name>
    <dbReference type="NCBI Taxonomy" id="74557"/>
    <lineage>
        <taxon>Eukaryota</taxon>
        <taxon>Sar</taxon>
        <taxon>Stramenopiles</taxon>
        <taxon>Oomycota</taxon>
        <taxon>Saprolegniomycetes</taxon>
        <taxon>Saprolegniales</taxon>
        <taxon>Achlyaceae</taxon>
        <taxon>Thraustotheca</taxon>
    </lineage>
</organism>
<dbReference type="SUPFAM" id="SSF56300">
    <property type="entry name" value="Metallo-dependent phosphatases"/>
    <property type="match status" value="1"/>
</dbReference>
<evidence type="ECO:0000313" key="3">
    <source>
        <dbReference type="Proteomes" id="UP000243217"/>
    </source>
</evidence>
<dbReference type="GO" id="GO:0016791">
    <property type="term" value="F:phosphatase activity"/>
    <property type="evidence" value="ECO:0007669"/>
    <property type="project" value="TreeGrafter"/>
</dbReference>
<evidence type="ECO:0000313" key="2">
    <source>
        <dbReference type="EMBL" id="OQS04757.1"/>
    </source>
</evidence>
<dbReference type="GO" id="GO:0005737">
    <property type="term" value="C:cytoplasm"/>
    <property type="evidence" value="ECO:0007669"/>
    <property type="project" value="TreeGrafter"/>
</dbReference>
<dbReference type="OrthoDB" id="10267127at2759"/>
<keyword evidence="3" id="KW-1185">Reference proteome</keyword>
<gene>
    <name evidence="2" type="ORF">THRCLA_03023</name>
</gene>
<accession>A0A1W0A3B3</accession>
<dbReference type="STRING" id="74557.A0A1W0A3B3"/>
<dbReference type="Gene3D" id="3.60.21.10">
    <property type="match status" value="1"/>
</dbReference>
<dbReference type="PANTHER" id="PTHR42850">
    <property type="entry name" value="METALLOPHOSPHOESTERASE"/>
    <property type="match status" value="1"/>
</dbReference>
<evidence type="ECO:0000259" key="1">
    <source>
        <dbReference type="Pfam" id="PF00149"/>
    </source>
</evidence>
<dbReference type="EMBL" id="JNBS01000556">
    <property type="protein sequence ID" value="OQS04757.1"/>
    <property type="molecule type" value="Genomic_DNA"/>
</dbReference>
<dbReference type="AlphaFoldDB" id="A0A1W0A3B3"/>
<proteinExistence type="predicted"/>
<dbReference type="InterPro" id="IPR029052">
    <property type="entry name" value="Metallo-depent_PP-like"/>
</dbReference>
<dbReference type="InterPro" id="IPR050126">
    <property type="entry name" value="Ap4A_hydrolase"/>
</dbReference>
<comment type="caution">
    <text evidence="2">The sequence shown here is derived from an EMBL/GenBank/DDBJ whole genome shotgun (WGS) entry which is preliminary data.</text>
</comment>
<name>A0A1W0A3B3_9STRA</name>
<dbReference type="InterPro" id="IPR004843">
    <property type="entry name" value="Calcineurin-like_PHP"/>
</dbReference>